<feature type="compositionally biased region" description="Pro residues" evidence="1">
    <location>
        <begin position="319"/>
        <end position="333"/>
    </location>
</feature>
<organism evidence="3 4">
    <name type="scientific">Puccinia graminis f. sp. tritici</name>
    <dbReference type="NCBI Taxonomy" id="56615"/>
    <lineage>
        <taxon>Eukaryota</taxon>
        <taxon>Fungi</taxon>
        <taxon>Dikarya</taxon>
        <taxon>Basidiomycota</taxon>
        <taxon>Pucciniomycotina</taxon>
        <taxon>Pucciniomycetes</taxon>
        <taxon>Pucciniales</taxon>
        <taxon>Pucciniaceae</taxon>
        <taxon>Puccinia</taxon>
    </lineage>
</organism>
<dbReference type="Proteomes" id="UP000325313">
    <property type="component" value="Unassembled WGS sequence"/>
</dbReference>
<sequence length="386" mass="43546">MRQQTSTSLEGSLEVRLRVLFAHRSDALISQNSQASTTSLAALKDMPDRNKSPAGQNSTLSSTRSVVVKKYSCMYTTDLQKHRKVWHDGFIRMRHVNSKVYLISEDGHTLAESFIKISPSRAQPESNPDRLNYMKVHPKFSLDEDEQIEFDPVEDSELRPSSYMARIVDLVKVETENVPLLPPLNTKARQDLHKRKMEYLDQTIQQFSKRPKPGSSPQTSQLSDPITPSTPIPSASRRKVTGFETRPFNSPLINKSKQSNSFDTPALERFRPPPPTKPIPSPAPHLQSRSEPQIDDNQHNEDETQLIDEPDPKENSSPPLQPRPRNPPPPQPKAKPQKTEGPPRPKDPLIESPKLKNLPASSSNRVSDQKTLKVNWDSFFLAAKPA</sequence>
<dbReference type="EMBL" id="VDEP01000307">
    <property type="protein sequence ID" value="KAA1107858.1"/>
    <property type="molecule type" value="Genomic_DNA"/>
</dbReference>
<feature type="compositionally biased region" description="Polar residues" evidence="1">
    <location>
        <begin position="215"/>
        <end position="224"/>
    </location>
</feature>
<evidence type="ECO:0000313" key="3">
    <source>
        <dbReference type="EMBL" id="KAA1107858.1"/>
    </source>
</evidence>
<proteinExistence type="predicted"/>
<evidence type="ECO:0000256" key="1">
    <source>
        <dbReference type="SAM" id="MobiDB-lite"/>
    </source>
</evidence>
<accession>A0A5B0Q403</accession>
<feature type="compositionally biased region" description="Low complexity" evidence="1">
    <location>
        <begin position="225"/>
        <end position="234"/>
    </location>
</feature>
<gene>
    <name evidence="3" type="primary">PAC1_3</name>
    <name evidence="3" type="ORF">PGTUg99_027202</name>
</gene>
<reference evidence="3 4" key="1">
    <citation type="submission" date="2019-05" db="EMBL/GenBank/DDBJ databases">
        <title>Emergence of the Ug99 lineage of the wheat stem rust pathogen through somatic hybridization.</title>
        <authorList>
            <person name="Li F."/>
            <person name="Upadhyaya N.M."/>
            <person name="Sperschneider J."/>
            <person name="Matny O."/>
            <person name="Nguyen-Phuc H."/>
            <person name="Mago R."/>
            <person name="Raley C."/>
            <person name="Miller M.E."/>
            <person name="Silverstein K.A.T."/>
            <person name="Henningsen E."/>
            <person name="Hirsch C.D."/>
            <person name="Visser B."/>
            <person name="Pretorius Z.A."/>
            <person name="Steffenson B.J."/>
            <person name="Schwessinger B."/>
            <person name="Dodds P.N."/>
            <person name="Figueroa M."/>
        </authorList>
    </citation>
    <scope>NUCLEOTIDE SEQUENCE [LARGE SCALE GENOMIC DNA]</scope>
    <source>
        <strain evidence="3 4">Ug99</strain>
    </source>
</reference>
<name>A0A5B0Q403_PUCGR</name>
<feature type="compositionally biased region" description="Polar residues" evidence="1">
    <location>
        <begin position="247"/>
        <end position="263"/>
    </location>
</feature>
<dbReference type="InterPro" id="IPR018838">
    <property type="entry name" value="ZGRF1-like_N"/>
</dbReference>
<comment type="caution">
    <text evidence="3">The sequence shown here is derived from an EMBL/GenBank/DDBJ whole genome shotgun (WGS) entry which is preliminary data.</text>
</comment>
<evidence type="ECO:0000313" key="4">
    <source>
        <dbReference type="Proteomes" id="UP000325313"/>
    </source>
</evidence>
<dbReference type="AlphaFoldDB" id="A0A5B0Q403"/>
<feature type="compositionally biased region" description="Pro residues" evidence="1">
    <location>
        <begin position="272"/>
        <end position="283"/>
    </location>
</feature>
<protein>
    <submittedName>
        <fullName evidence="3">Protein with putative role during mitosis</fullName>
    </submittedName>
</protein>
<dbReference type="Pfam" id="PF10382">
    <property type="entry name" value="ZGRF1-like_N"/>
    <property type="match status" value="1"/>
</dbReference>
<feature type="compositionally biased region" description="Basic and acidic residues" evidence="1">
    <location>
        <begin position="337"/>
        <end position="349"/>
    </location>
</feature>
<feature type="domain" description="5'-3' DNA helicase ZGRF1-like N-terminal" evidence="2">
    <location>
        <begin position="68"/>
        <end position="151"/>
    </location>
</feature>
<feature type="region of interest" description="Disordered" evidence="1">
    <location>
        <begin position="207"/>
        <end position="372"/>
    </location>
</feature>
<evidence type="ECO:0000259" key="2">
    <source>
        <dbReference type="Pfam" id="PF10382"/>
    </source>
</evidence>